<evidence type="ECO:0000313" key="8">
    <source>
        <dbReference type="EMBL" id="GGJ87239.1"/>
    </source>
</evidence>
<dbReference type="GO" id="GO:0008270">
    <property type="term" value="F:zinc ion binding"/>
    <property type="evidence" value="ECO:0007669"/>
    <property type="project" value="TreeGrafter"/>
</dbReference>
<sequence length="142" mass="15395">MAKARQKATRLTANQQHVMTALEAAKVPLGAYALLENLRGTGINAPMQVYRALRVLTSYGLAHRIETLDAYVASQSPQGHASFTAFAICDCCGQVEAFTDQALTHSLRDWMARTHFAAGESTIEVHGNCASCANESPNRSDR</sequence>
<evidence type="ECO:0000256" key="3">
    <source>
        <dbReference type="ARBA" id="ARBA00022833"/>
    </source>
</evidence>
<evidence type="ECO:0000256" key="5">
    <source>
        <dbReference type="ARBA" id="ARBA00023125"/>
    </source>
</evidence>
<dbReference type="InterPro" id="IPR036388">
    <property type="entry name" value="WH-like_DNA-bd_sf"/>
</dbReference>
<keyword evidence="3 7" id="KW-0862">Zinc</keyword>
<dbReference type="GO" id="GO:0000976">
    <property type="term" value="F:transcription cis-regulatory region binding"/>
    <property type="evidence" value="ECO:0007669"/>
    <property type="project" value="TreeGrafter"/>
</dbReference>
<keyword evidence="6" id="KW-0804">Transcription</keyword>
<evidence type="ECO:0000313" key="9">
    <source>
        <dbReference type="Proteomes" id="UP000635983"/>
    </source>
</evidence>
<comment type="similarity">
    <text evidence="1">Belongs to the Fur family.</text>
</comment>
<dbReference type="SUPFAM" id="SSF46785">
    <property type="entry name" value="Winged helix' DNA-binding domain"/>
    <property type="match status" value="1"/>
</dbReference>
<dbReference type="Proteomes" id="UP000635983">
    <property type="component" value="Unassembled WGS sequence"/>
</dbReference>
<accession>A0A917UUZ6</accession>
<dbReference type="InterPro" id="IPR002481">
    <property type="entry name" value="FUR"/>
</dbReference>
<keyword evidence="7" id="KW-0479">Metal-binding</keyword>
<dbReference type="InterPro" id="IPR043135">
    <property type="entry name" value="Fur_C"/>
</dbReference>
<proteinExistence type="inferred from homology"/>
<keyword evidence="2" id="KW-0678">Repressor</keyword>
<dbReference type="Gene3D" id="1.10.10.10">
    <property type="entry name" value="Winged helix-like DNA-binding domain superfamily/Winged helix DNA-binding domain"/>
    <property type="match status" value="1"/>
</dbReference>
<organism evidence="8 9">
    <name type="scientific">Pseudomonas matsuisoli</name>
    <dbReference type="NCBI Taxonomy" id="1515666"/>
    <lineage>
        <taxon>Bacteria</taxon>
        <taxon>Pseudomonadati</taxon>
        <taxon>Pseudomonadota</taxon>
        <taxon>Gammaproteobacteria</taxon>
        <taxon>Pseudomonadales</taxon>
        <taxon>Pseudomonadaceae</taxon>
        <taxon>Pseudomonas</taxon>
    </lineage>
</organism>
<dbReference type="Gene3D" id="3.30.1490.190">
    <property type="match status" value="1"/>
</dbReference>
<dbReference type="GO" id="GO:1900376">
    <property type="term" value="P:regulation of secondary metabolite biosynthetic process"/>
    <property type="evidence" value="ECO:0007669"/>
    <property type="project" value="TreeGrafter"/>
</dbReference>
<keyword evidence="4" id="KW-0805">Transcription regulation</keyword>
<keyword evidence="9" id="KW-1185">Reference proteome</keyword>
<protein>
    <submittedName>
        <fullName evidence="8">Transcriptional repressor</fullName>
    </submittedName>
</protein>
<comment type="cofactor">
    <cofactor evidence="7">
        <name>Zn(2+)</name>
        <dbReference type="ChEBI" id="CHEBI:29105"/>
    </cofactor>
    <text evidence="7">Binds 1 zinc ion per subunit.</text>
</comment>
<comment type="caution">
    <text evidence="8">The sequence shown here is derived from an EMBL/GenBank/DDBJ whole genome shotgun (WGS) entry which is preliminary data.</text>
</comment>
<evidence type="ECO:0000256" key="2">
    <source>
        <dbReference type="ARBA" id="ARBA00022491"/>
    </source>
</evidence>
<dbReference type="EMBL" id="BMPO01000002">
    <property type="protein sequence ID" value="GGJ87239.1"/>
    <property type="molecule type" value="Genomic_DNA"/>
</dbReference>
<feature type="binding site" evidence="7">
    <location>
        <position position="129"/>
    </location>
    <ligand>
        <name>Zn(2+)</name>
        <dbReference type="ChEBI" id="CHEBI:29105"/>
    </ligand>
</feature>
<dbReference type="InterPro" id="IPR036390">
    <property type="entry name" value="WH_DNA-bd_sf"/>
</dbReference>
<evidence type="ECO:0000256" key="7">
    <source>
        <dbReference type="PIRSR" id="PIRSR602481-1"/>
    </source>
</evidence>
<dbReference type="GO" id="GO:0045892">
    <property type="term" value="P:negative regulation of DNA-templated transcription"/>
    <property type="evidence" value="ECO:0007669"/>
    <property type="project" value="TreeGrafter"/>
</dbReference>
<dbReference type="PANTHER" id="PTHR33202">
    <property type="entry name" value="ZINC UPTAKE REGULATION PROTEIN"/>
    <property type="match status" value="1"/>
</dbReference>
<evidence type="ECO:0000256" key="4">
    <source>
        <dbReference type="ARBA" id="ARBA00023015"/>
    </source>
</evidence>
<dbReference type="GO" id="GO:0005829">
    <property type="term" value="C:cytosol"/>
    <property type="evidence" value="ECO:0007669"/>
    <property type="project" value="TreeGrafter"/>
</dbReference>
<name>A0A917UUZ6_9PSED</name>
<gene>
    <name evidence="8" type="ORF">GCM10009304_11440</name>
</gene>
<evidence type="ECO:0000256" key="6">
    <source>
        <dbReference type="ARBA" id="ARBA00023163"/>
    </source>
</evidence>
<reference evidence="8" key="2">
    <citation type="submission" date="2020-09" db="EMBL/GenBank/DDBJ databases">
        <authorList>
            <person name="Sun Q."/>
            <person name="Ohkuma M."/>
        </authorList>
    </citation>
    <scope>NUCLEOTIDE SEQUENCE</scope>
    <source>
        <strain evidence="8">JCM 30078</strain>
    </source>
</reference>
<evidence type="ECO:0000256" key="1">
    <source>
        <dbReference type="ARBA" id="ARBA00007957"/>
    </source>
</evidence>
<feature type="binding site" evidence="7">
    <location>
        <position position="89"/>
    </location>
    <ligand>
        <name>Zn(2+)</name>
        <dbReference type="ChEBI" id="CHEBI:29105"/>
    </ligand>
</feature>
<reference evidence="8" key="1">
    <citation type="journal article" date="2014" name="Int. J. Syst. Evol. Microbiol.">
        <title>Complete genome sequence of Corynebacterium casei LMG S-19264T (=DSM 44701T), isolated from a smear-ripened cheese.</title>
        <authorList>
            <consortium name="US DOE Joint Genome Institute (JGI-PGF)"/>
            <person name="Walter F."/>
            <person name="Albersmeier A."/>
            <person name="Kalinowski J."/>
            <person name="Ruckert C."/>
        </authorList>
    </citation>
    <scope>NUCLEOTIDE SEQUENCE</scope>
    <source>
        <strain evidence="8">JCM 30078</strain>
    </source>
</reference>
<keyword evidence="5" id="KW-0238">DNA-binding</keyword>
<dbReference type="AlphaFoldDB" id="A0A917UUZ6"/>
<feature type="binding site" evidence="7">
    <location>
        <position position="92"/>
    </location>
    <ligand>
        <name>Zn(2+)</name>
        <dbReference type="ChEBI" id="CHEBI:29105"/>
    </ligand>
</feature>
<dbReference type="PANTHER" id="PTHR33202:SF6">
    <property type="entry name" value="ZINC UPTAKE REGULATION PROTEIN"/>
    <property type="match status" value="1"/>
</dbReference>
<dbReference type="GO" id="GO:0003700">
    <property type="term" value="F:DNA-binding transcription factor activity"/>
    <property type="evidence" value="ECO:0007669"/>
    <property type="project" value="InterPro"/>
</dbReference>
<feature type="binding site" evidence="7">
    <location>
        <position position="132"/>
    </location>
    <ligand>
        <name>Zn(2+)</name>
        <dbReference type="ChEBI" id="CHEBI:29105"/>
    </ligand>
</feature>